<comment type="caution">
    <text evidence="2">The sequence shown here is derived from an EMBL/GenBank/DDBJ whole genome shotgun (WGS) entry which is preliminary data.</text>
</comment>
<name>A0ABW5KUV9_9FLAO</name>
<feature type="transmembrane region" description="Helical" evidence="1">
    <location>
        <begin position="100"/>
        <end position="121"/>
    </location>
</feature>
<organism evidence="2 3">
    <name type="scientific">Bizionia sediminis</name>
    <dbReference type="NCBI Taxonomy" id="1737064"/>
    <lineage>
        <taxon>Bacteria</taxon>
        <taxon>Pseudomonadati</taxon>
        <taxon>Bacteroidota</taxon>
        <taxon>Flavobacteriia</taxon>
        <taxon>Flavobacteriales</taxon>
        <taxon>Flavobacteriaceae</taxon>
        <taxon>Bizionia</taxon>
    </lineage>
</organism>
<feature type="transmembrane region" description="Helical" evidence="1">
    <location>
        <begin position="62"/>
        <end position="80"/>
    </location>
</feature>
<accession>A0ABW5KUV9</accession>
<keyword evidence="3" id="KW-1185">Reference proteome</keyword>
<evidence type="ECO:0000313" key="2">
    <source>
        <dbReference type="EMBL" id="MFD2552439.1"/>
    </source>
</evidence>
<feature type="transmembrane region" description="Helical" evidence="1">
    <location>
        <begin position="32"/>
        <end position="50"/>
    </location>
</feature>
<gene>
    <name evidence="2" type="ORF">ACFSQP_11480</name>
</gene>
<sequence>MISILLLIPWIIFGFKNPNRNLIGLNQTKKSLLLLLGIEIIFFLILYLSLPEPTSKIAGLQSFAWNYFILYYAKGIIPTTVFSEYLDGNLGDKIDLNYQYVYLIVSLIIDYLILLIISPNIKKMFNRKKASTQQWL</sequence>
<dbReference type="Proteomes" id="UP001597472">
    <property type="component" value="Unassembled WGS sequence"/>
</dbReference>
<keyword evidence="1" id="KW-0472">Membrane</keyword>
<dbReference type="RefSeq" id="WP_376894613.1">
    <property type="nucleotide sequence ID" value="NZ_JBHULS010000006.1"/>
</dbReference>
<evidence type="ECO:0000313" key="3">
    <source>
        <dbReference type="Proteomes" id="UP001597472"/>
    </source>
</evidence>
<proteinExistence type="predicted"/>
<reference evidence="3" key="1">
    <citation type="journal article" date="2019" name="Int. J. Syst. Evol. Microbiol.">
        <title>The Global Catalogue of Microorganisms (GCM) 10K type strain sequencing project: providing services to taxonomists for standard genome sequencing and annotation.</title>
        <authorList>
            <consortium name="The Broad Institute Genomics Platform"/>
            <consortium name="The Broad Institute Genome Sequencing Center for Infectious Disease"/>
            <person name="Wu L."/>
            <person name="Ma J."/>
        </authorList>
    </citation>
    <scope>NUCLEOTIDE SEQUENCE [LARGE SCALE GENOMIC DNA]</scope>
    <source>
        <strain evidence="3">KCTC 42587</strain>
    </source>
</reference>
<keyword evidence="1" id="KW-0812">Transmembrane</keyword>
<protein>
    <submittedName>
        <fullName evidence="2">Uncharacterized protein</fullName>
    </submittedName>
</protein>
<dbReference type="EMBL" id="JBHULS010000006">
    <property type="protein sequence ID" value="MFD2552439.1"/>
    <property type="molecule type" value="Genomic_DNA"/>
</dbReference>
<keyword evidence="1" id="KW-1133">Transmembrane helix</keyword>
<evidence type="ECO:0000256" key="1">
    <source>
        <dbReference type="SAM" id="Phobius"/>
    </source>
</evidence>